<feature type="compositionally biased region" description="Low complexity" evidence="4">
    <location>
        <begin position="449"/>
        <end position="465"/>
    </location>
</feature>
<comment type="function">
    <text evidence="1">Controls the length of the flagellar hook.</text>
</comment>
<dbReference type="InterPro" id="IPR001635">
    <property type="entry name" value="Flag_hook_Flik"/>
</dbReference>
<evidence type="ECO:0000259" key="5">
    <source>
        <dbReference type="Pfam" id="PF02120"/>
    </source>
</evidence>
<feature type="region of interest" description="Disordered" evidence="4">
    <location>
        <begin position="437"/>
        <end position="496"/>
    </location>
</feature>
<proteinExistence type="inferred from homology"/>
<comment type="caution">
    <text evidence="6">The sequence shown here is derived from an EMBL/GenBank/DDBJ whole genome shotgun (WGS) entry which is preliminary data.</text>
</comment>
<dbReference type="GO" id="GO:0009424">
    <property type="term" value="C:bacterial-type flagellum hook"/>
    <property type="evidence" value="ECO:0007669"/>
    <property type="project" value="InterPro"/>
</dbReference>
<dbReference type="InterPro" id="IPR021136">
    <property type="entry name" value="Flagellar_hook_control-like_C"/>
</dbReference>
<dbReference type="PRINTS" id="PR01007">
    <property type="entry name" value="FLGHOOKFLIK"/>
</dbReference>
<dbReference type="EMBL" id="WNZX01000004">
    <property type="protein sequence ID" value="MUG70526.1"/>
    <property type="molecule type" value="Genomic_DNA"/>
</dbReference>
<dbReference type="CDD" id="cd17470">
    <property type="entry name" value="T3SS_Flik_C"/>
    <property type="match status" value="1"/>
</dbReference>
<dbReference type="Pfam" id="PF02120">
    <property type="entry name" value="Flg_hook"/>
    <property type="match status" value="1"/>
</dbReference>
<feature type="domain" description="Flagellar hook-length control protein-like C-terminal" evidence="5">
    <location>
        <begin position="365"/>
        <end position="441"/>
    </location>
</feature>
<dbReference type="Proteomes" id="UP000450917">
    <property type="component" value="Unassembled WGS sequence"/>
</dbReference>
<keyword evidence="3" id="KW-1005">Bacterial flagellum biogenesis</keyword>
<dbReference type="RefSeq" id="WP_155614351.1">
    <property type="nucleotide sequence ID" value="NZ_WNZX01000004.1"/>
</dbReference>
<keyword evidence="6" id="KW-0969">Cilium</keyword>
<feature type="region of interest" description="Disordered" evidence="4">
    <location>
        <begin position="297"/>
        <end position="317"/>
    </location>
</feature>
<keyword evidence="6" id="KW-0282">Flagellum</keyword>
<protein>
    <submittedName>
        <fullName evidence="6">Flagellar hook-length control protein FliK</fullName>
    </submittedName>
</protein>
<evidence type="ECO:0000256" key="2">
    <source>
        <dbReference type="ARBA" id="ARBA00009149"/>
    </source>
</evidence>
<reference evidence="6 7" key="1">
    <citation type="submission" date="2019-11" db="EMBL/GenBank/DDBJ databases">
        <title>Draft genome sequences of five Paenibacillus species of dairy origin.</title>
        <authorList>
            <person name="Olajide A.M."/>
            <person name="Chen S."/>
            <person name="Lapointe G."/>
        </authorList>
    </citation>
    <scope>NUCLEOTIDE SEQUENCE [LARGE SCALE GENOMIC DNA]</scope>
    <source>
        <strain evidence="6 7">2CS3</strain>
    </source>
</reference>
<name>A0A7X3CS86_9BACL</name>
<evidence type="ECO:0000256" key="4">
    <source>
        <dbReference type="SAM" id="MobiDB-lite"/>
    </source>
</evidence>
<dbReference type="InterPro" id="IPR052563">
    <property type="entry name" value="FliK"/>
</dbReference>
<evidence type="ECO:0000313" key="7">
    <source>
        <dbReference type="Proteomes" id="UP000450917"/>
    </source>
</evidence>
<comment type="similarity">
    <text evidence="2">Belongs to the FliK family.</text>
</comment>
<evidence type="ECO:0000256" key="3">
    <source>
        <dbReference type="ARBA" id="ARBA00022795"/>
    </source>
</evidence>
<evidence type="ECO:0000256" key="1">
    <source>
        <dbReference type="ARBA" id="ARBA00003944"/>
    </source>
</evidence>
<dbReference type="InterPro" id="IPR038610">
    <property type="entry name" value="FliK-like_C_sf"/>
</dbReference>
<dbReference type="PANTHER" id="PTHR37533">
    <property type="entry name" value="FLAGELLAR HOOK-LENGTH CONTROL PROTEIN"/>
    <property type="match status" value="1"/>
</dbReference>
<gene>
    <name evidence="6" type="ORF">GNP93_07505</name>
</gene>
<dbReference type="GO" id="GO:0044780">
    <property type="term" value="P:bacterial-type flagellum assembly"/>
    <property type="evidence" value="ECO:0007669"/>
    <property type="project" value="InterPro"/>
</dbReference>
<dbReference type="PANTHER" id="PTHR37533:SF2">
    <property type="entry name" value="FLAGELLAR HOOK-LENGTH CONTROL PROTEIN"/>
    <property type="match status" value="1"/>
</dbReference>
<keyword evidence="7" id="KW-1185">Reference proteome</keyword>
<dbReference type="AlphaFoldDB" id="A0A7X3CS86"/>
<accession>A0A7X3CS86</accession>
<organism evidence="6 7">
    <name type="scientific">Paenibacillus validus</name>
    <dbReference type="NCBI Taxonomy" id="44253"/>
    <lineage>
        <taxon>Bacteria</taxon>
        <taxon>Bacillati</taxon>
        <taxon>Bacillota</taxon>
        <taxon>Bacilli</taxon>
        <taxon>Bacillales</taxon>
        <taxon>Paenibacillaceae</taxon>
        <taxon>Paenibacillus</taxon>
    </lineage>
</organism>
<evidence type="ECO:0000313" key="6">
    <source>
        <dbReference type="EMBL" id="MUG70526.1"/>
    </source>
</evidence>
<sequence>MEIQAQSVALGGTASAGGSANSAGSAQGSASGGSAFLTTLTGMLVGEANQAGSEAKGGMNGLSALIQWLNPLAAAASVMNEQSTELQAGQIDGLLQLLEQTERQEDVDALLSNPDLQAWLAELQALLASLLSTDASAGKDGEAAEHPKQAGEKAHPGEEQMLNPQLFIPLLTQVATDASESAANAQSKLLSSAEVVQILKQLKEIMAGGPLHPSLQQAMKELPSALLSAAATFGELHKAKSDTQQAVQTAVSAKASTDSANPSTAPLVQVVSNPMHKLEALALAQHALKLTSELSGSEEEAPLFEPLRSEDGQSGTSQPMTMHDFMKQVQNGQMVSKSASLHMPASSFTEDMTQFIVSSFVLGTTADGLTEAKISLYPQHLGHVEVKLTMQNGHLIAQFVADSAAGKEMLEAQLSQLKNTLQTQGIQVDKLEVSQSQSYQSGMFQEGRQQQSQQPSKQKNSGSNKAASLDELGETERMSGVGDNRTGVNGSIDVIA</sequence>
<dbReference type="Gene3D" id="3.30.750.140">
    <property type="match status" value="1"/>
</dbReference>
<keyword evidence="6" id="KW-0966">Cell projection</keyword>